<organism evidence="1 2">
    <name type="scientific">Rangifer tarandus platyrhynchus</name>
    <name type="common">Svalbard reindeer</name>
    <dbReference type="NCBI Taxonomy" id="3082113"/>
    <lineage>
        <taxon>Eukaryota</taxon>
        <taxon>Metazoa</taxon>
        <taxon>Chordata</taxon>
        <taxon>Craniata</taxon>
        <taxon>Vertebrata</taxon>
        <taxon>Euteleostomi</taxon>
        <taxon>Mammalia</taxon>
        <taxon>Eutheria</taxon>
        <taxon>Laurasiatheria</taxon>
        <taxon>Artiodactyla</taxon>
        <taxon>Ruminantia</taxon>
        <taxon>Pecora</taxon>
        <taxon>Cervidae</taxon>
        <taxon>Odocoileinae</taxon>
        <taxon>Rangifer</taxon>
    </lineage>
</organism>
<evidence type="ECO:0000313" key="2">
    <source>
        <dbReference type="Proteomes" id="UP001176941"/>
    </source>
</evidence>
<keyword evidence="2" id="KW-1185">Reference proteome</keyword>
<proteinExistence type="predicted"/>
<gene>
    <name evidence="1" type="ORF">MRATA1EN1_LOCUS3277</name>
</gene>
<dbReference type="Proteomes" id="UP001176941">
    <property type="component" value="Chromosome 11"/>
</dbReference>
<accession>A0ABN8XY63</accession>
<dbReference type="EMBL" id="OX459947">
    <property type="protein sequence ID" value="CAI9154315.1"/>
    <property type="molecule type" value="Genomic_DNA"/>
</dbReference>
<protein>
    <submittedName>
        <fullName evidence="1">Uncharacterized protein</fullName>
    </submittedName>
</protein>
<evidence type="ECO:0000313" key="1">
    <source>
        <dbReference type="EMBL" id="CAI9154315.1"/>
    </source>
</evidence>
<reference evidence="1" key="1">
    <citation type="submission" date="2023-04" db="EMBL/GenBank/DDBJ databases">
        <authorList>
            <consortium name="ELIXIR-Norway"/>
        </authorList>
    </citation>
    <scope>NUCLEOTIDE SEQUENCE [LARGE SCALE GENOMIC DNA]</scope>
</reference>
<name>A0ABN8XY63_RANTA</name>
<sequence>MAAASPFPCSPSPTVGCLRAKSLLANHLVESVRRFSQEGLRAGATEARWQPSVPLAFIPQKPTVSLLVASQSQAREHRQVVTPAVGLGKVGTCAHPSVPTKTALEGVTSRIGTHQVGTHRCPQAASVDSERGAERGLRVGFL</sequence>